<dbReference type="GO" id="GO:0042783">
    <property type="term" value="P:symbiont-mediated evasion of host immune response"/>
    <property type="evidence" value="ECO:0007669"/>
    <property type="project" value="InterPro"/>
</dbReference>
<keyword evidence="6" id="KW-0325">Glycoprotein</keyword>
<feature type="region of interest" description="Disordered" evidence="9">
    <location>
        <begin position="453"/>
        <end position="473"/>
    </location>
</feature>
<comment type="subcellular location">
    <subcellularLocation>
        <location evidence="2">Cell membrane</location>
        <topology evidence="2">Lipid-anchor</topology>
        <topology evidence="2">GPI-anchor</topology>
    </subcellularLocation>
</comment>
<feature type="signal peptide" evidence="10">
    <location>
        <begin position="1"/>
        <end position="23"/>
    </location>
</feature>
<name>A0A1J0RAF1_9TRYP</name>
<dbReference type="SUPFAM" id="SSF58087">
    <property type="entry name" value="Variant surface glycoprotein (N-terminal domain)"/>
    <property type="match status" value="1"/>
</dbReference>
<evidence type="ECO:0000256" key="1">
    <source>
        <dbReference type="ARBA" id="ARBA00002523"/>
    </source>
</evidence>
<dbReference type="Gene3D" id="1.10.470.10">
    <property type="entry name" value="Variant Surface Glycoprotein, subunit A, domain 2"/>
    <property type="match status" value="1"/>
</dbReference>
<evidence type="ECO:0000256" key="6">
    <source>
        <dbReference type="ARBA" id="ARBA00023180"/>
    </source>
</evidence>
<evidence type="ECO:0000256" key="10">
    <source>
        <dbReference type="SAM" id="SignalP"/>
    </source>
</evidence>
<evidence type="ECO:0000259" key="11">
    <source>
        <dbReference type="Pfam" id="PF00913"/>
    </source>
</evidence>
<dbReference type="Gene3D" id="3.90.150.10">
    <property type="entry name" value="Variant Surface Glycoprotein, subunit A domain 1"/>
    <property type="match status" value="1"/>
</dbReference>
<dbReference type="AlphaFoldDB" id="A0A1J0RAF1"/>
<dbReference type="VEuPathDB" id="TriTrypDB:Tb427_000398000"/>
<protein>
    <submittedName>
        <fullName evidence="12">Variant surface glycoprotein 1125.4343</fullName>
    </submittedName>
</protein>
<comment type="function">
    <text evidence="1">VSG forms a coat on the surface of the parasite. The trypanosome evades the immune response of the host by expressing a series of antigenically distinct VSGs from an estimated 1000 VSG genes.</text>
</comment>
<evidence type="ECO:0000256" key="2">
    <source>
        <dbReference type="ARBA" id="ARBA00004609"/>
    </source>
</evidence>
<evidence type="ECO:0000256" key="5">
    <source>
        <dbReference type="ARBA" id="ARBA00023136"/>
    </source>
</evidence>
<proteinExistence type="predicted"/>
<dbReference type="SUPFAM" id="SSF118251">
    <property type="entry name" value="Variant surface glycoprotein MITAT 1.2, VSG 221, C-terminal domain"/>
    <property type="match status" value="1"/>
</dbReference>
<evidence type="ECO:0000256" key="3">
    <source>
        <dbReference type="ARBA" id="ARBA00022475"/>
    </source>
</evidence>
<dbReference type="InterPro" id="IPR027446">
    <property type="entry name" value="VSG_C_dom_sf"/>
</dbReference>
<evidence type="ECO:0000256" key="8">
    <source>
        <dbReference type="SAM" id="Coils"/>
    </source>
</evidence>
<dbReference type="EMBL" id="KX700907">
    <property type="protein sequence ID" value="APD74863.1"/>
    <property type="molecule type" value="Genomic_DNA"/>
</dbReference>
<dbReference type="VEuPathDB" id="TriTrypDB:Tb1125.Tb11.v5.0923"/>
<dbReference type="GO" id="GO:0005886">
    <property type="term" value="C:plasma membrane"/>
    <property type="evidence" value="ECO:0007669"/>
    <property type="project" value="UniProtKB-SubCell"/>
</dbReference>
<feature type="domain" description="Trypanosome variant surface glycoprotein A-type N-terminal" evidence="11">
    <location>
        <begin position="21"/>
        <end position="382"/>
    </location>
</feature>
<organism evidence="12">
    <name type="scientific">Trypanosoma brucei</name>
    <dbReference type="NCBI Taxonomy" id="5691"/>
    <lineage>
        <taxon>Eukaryota</taxon>
        <taxon>Discoba</taxon>
        <taxon>Euglenozoa</taxon>
        <taxon>Kinetoplastea</taxon>
        <taxon>Metakinetoplastina</taxon>
        <taxon>Trypanosomatida</taxon>
        <taxon>Trypanosomatidae</taxon>
        <taxon>Trypanosoma</taxon>
    </lineage>
</organism>
<evidence type="ECO:0000256" key="9">
    <source>
        <dbReference type="SAM" id="MobiDB-lite"/>
    </source>
</evidence>
<keyword evidence="7" id="KW-0449">Lipoprotein</keyword>
<dbReference type="Pfam" id="PF00913">
    <property type="entry name" value="Trypan_glycop"/>
    <property type="match status" value="1"/>
</dbReference>
<keyword evidence="10" id="KW-0732">Signal</keyword>
<accession>A0A1J0RAF1</accession>
<dbReference type="VEuPathDB" id="TriTrypDB:Tb927.11.20500"/>
<keyword evidence="4" id="KW-0336">GPI-anchor</keyword>
<keyword evidence="8" id="KW-0175">Coiled coil</keyword>
<evidence type="ECO:0000256" key="7">
    <source>
        <dbReference type="ARBA" id="ARBA00023288"/>
    </source>
</evidence>
<sequence>MPTITKTIIQIAAMHLIVLYSDADAGNAIDNAAWTPLCKIGKNLAGYPKHFEGKLATGAATAAKNQVQEYQLRILIERSQPQDAAKVYPILVAVSEQPDLPGDEIETAVKSAVLAATRVAFLRGHVAEFLKVAASAYAAGGTDGCLHNAATAAQQGAATIVQCGLDLASETTPPDTDFNYEKDKLFGAQETAAAASGLTKTGGSISCALTKGHTGNGILDTGRTARDVPYAGGYFYLPAGGANLGRRAILTYAANQADVNIDPWIKARNAVAAAEANALMQATVRPKLTKETLLASTAVKQAIKTYVLKDTSKYMSADDTKVNQKAEELYAPGKALDSDKVWDNMNTVTIDRNIYNPSLSQDEKLSQIKDINHLRKMLTYYQGQRVLALAAKEKELQKAMENSQRKVTSVQDKEKECNEAGNDEEACKKLEAKGCTFNEQDKKCELKKEVKEKLEKAKQEDKDRKTNTTASNF</sequence>
<keyword evidence="3" id="KW-1003">Cell membrane</keyword>
<feature type="compositionally biased region" description="Basic and acidic residues" evidence="9">
    <location>
        <begin position="453"/>
        <end position="466"/>
    </location>
</feature>
<reference evidence="12" key="1">
    <citation type="submission" date="2016-08" db="EMBL/GenBank/DDBJ databases">
        <title>VSG repertoire of Trypanosoma brucei EATRO 1125.</title>
        <authorList>
            <person name="Cross G.A."/>
        </authorList>
    </citation>
    <scope>NUCLEOTIDE SEQUENCE</scope>
    <source>
        <strain evidence="12">EATRO 1125</strain>
    </source>
</reference>
<dbReference type="InterPro" id="IPR001812">
    <property type="entry name" value="Trypano_VSG_A_N_dom"/>
</dbReference>
<evidence type="ECO:0000313" key="12">
    <source>
        <dbReference type="EMBL" id="APD74863.1"/>
    </source>
</evidence>
<evidence type="ECO:0000256" key="4">
    <source>
        <dbReference type="ARBA" id="ARBA00022622"/>
    </source>
</evidence>
<feature type="chain" id="PRO_5012678497" evidence="10">
    <location>
        <begin position="24"/>
        <end position="473"/>
    </location>
</feature>
<feature type="coiled-coil region" evidence="8">
    <location>
        <begin position="386"/>
        <end position="413"/>
    </location>
</feature>
<dbReference type="GO" id="GO:0098552">
    <property type="term" value="C:side of membrane"/>
    <property type="evidence" value="ECO:0007669"/>
    <property type="project" value="UniProtKB-KW"/>
</dbReference>
<keyword evidence="5" id="KW-0472">Membrane</keyword>